<comment type="caution">
    <text evidence="1">The sequence shown here is derived from an EMBL/GenBank/DDBJ whole genome shotgun (WGS) entry which is preliminary data.</text>
</comment>
<gene>
    <name evidence="1" type="ORF">RRG08_050495</name>
</gene>
<evidence type="ECO:0000313" key="1">
    <source>
        <dbReference type="EMBL" id="KAK3729708.1"/>
    </source>
</evidence>
<keyword evidence="2" id="KW-1185">Reference proteome</keyword>
<dbReference type="Proteomes" id="UP001283361">
    <property type="component" value="Unassembled WGS sequence"/>
</dbReference>
<dbReference type="AlphaFoldDB" id="A0AAE0Y330"/>
<protein>
    <submittedName>
        <fullName evidence="1">Uncharacterized protein</fullName>
    </submittedName>
</protein>
<dbReference type="EMBL" id="JAWDGP010007120">
    <property type="protein sequence ID" value="KAK3729708.1"/>
    <property type="molecule type" value="Genomic_DNA"/>
</dbReference>
<name>A0AAE0Y330_9GAST</name>
<evidence type="ECO:0000313" key="2">
    <source>
        <dbReference type="Proteomes" id="UP001283361"/>
    </source>
</evidence>
<accession>A0AAE0Y330</accession>
<sequence length="89" mass="10099">MPMGTPPSSRGHSSDFKSLSLAENLFWTPVISDFSKLERIQRMSARLPLMEKDMNSLFCRSVFSNPLQQVERKSPVYAILNRSTNPSHA</sequence>
<proteinExistence type="predicted"/>
<reference evidence="1" key="1">
    <citation type="journal article" date="2023" name="G3 (Bethesda)">
        <title>A reference genome for the long-term kleptoplast-retaining sea slug Elysia crispata morphotype clarki.</title>
        <authorList>
            <person name="Eastman K.E."/>
            <person name="Pendleton A.L."/>
            <person name="Shaikh M.A."/>
            <person name="Suttiyut T."/>
            <person name="Ogas R."/>
            <person name="Tomko P."/>
            <person name="Gavelis G."/>
            <person name="Widhalm J.R."/>
            <person name="Wisecaver J.H."/>
        </authorList>
    </citation>
    <scope>NUCLEOTIDE SEQUENCE</scope>
    <source>
        <strain evidence="1">ECLA1</strain>
    </source>
</reference>
<organism evidence="1 2">
    <name type="scientific">Elysia crispata</name>
    <name type="common">lettuce slug</name>
    <dbReference type="NCBI Taxonomy" id="231223"/>
    <lineage>
        <taxon>Eukaryota</taxon>
        <taxon>Metazoa</taxon>
        <taxon>Spiralia</taxon>
        <taxon>Lophotrochozoa</taxon>
        <taxon>Mollusca</taxon>
        <taxon>Gastropoda</taxon>
        <taxon>Heterobranchia</taxon>
        <taxon>Euthyneura</taxon>
        <taxon>Panpulmonata</taxon>
        <taxon>Sacoglossa</taxon>
        <taxon>Placobranchoidea</taxon>
        <taxon>Plakobranchidae</taxon>
        <taxon>Elysia</taxon>
    </lineage>
</organism>